<dbReference type="InterPro" id="IPR029052">
    <property type="entry name" value="Metallo-depent_PP-like"/>
</dbReference>
<dbReference type="AlphaFoldDB" id="A0A3B1CNV2"/>
<gene>
    <name evidence="2" type="ORF">MNBD_IGNAVI01-1379</name>
</gene>
<sequence length="378" mass="43597">MFINKYKFTALIFAVIISSTVAQSFKFAALSDSRGKYNGVNDPVVTALITHMMVTNPDIKFLVVAGDLVSGNDDDPARTKRELLHWKEVMAPLYDNPNMVWPKIWPVIGNHEVRNPKDIDNFKEVFPDVFMNGPAGQKGVSYSFDFENSHFCMINSDHWYYGDPNDSTDDRRDWHYIKDLDWVEEDFKAARERGVEHIFTFSHEMPFPIGGHLRDGLPNLGKNLTLPLDSTRLWYLEQRNKYWELMKKYNADAHICGHEHTYGREEVKGVYQVLTGSAGAPLYNFNPTPETDADTTIRFELPYEKATTYYKVLDYNYGPGKNSQRSENFVGYKAFNYTVFDVREDSVIVKMYGAFPKEGSRSEIGTEIKLLDEFVMKK</sequence>
<feature type="domain" description="Calcineurin-like phosphoesterase" evidence="1">
    <location>
        <begin position="52"/>
        <end position="262"/>
    </location>
</feature>
<accession>A0A3B1CNV2</accession>
<protein>
    <recommendedName>
        <fullName evidence="1">Calcineurin-like phosphoesterase domain-containing protein</fullName>
    </recommendedName>
</protein>
<dbReference type="Gene3D" id="3.60.21.10">
    <property type="match status" value="1"/>
</dbReference>
<dbReference type="PANTHER" id="PTHR43143:SF1">
    <property type="entry name" value="SERINE_THREONINE-PROTEIN PHOSPHATASE CPPED1"/>
    <property type="match status" value="1"/>
</dbReference>
<organism evidence="2">
    <name type="scientific">hydrothermal vent metagenome</name>
    <dbReference type="NCBI Taxonomy" id="652676"/>
    <lineage>
        <taxon>unclassified sequences</taxon>
        <taxon>metagenomes</taxon>
        <taxon>ecological metagenomes</taxon>
    </lineage>
</organism>
<dbReference type="PANTHER" id="PTHR43143">
    <property type="entry name" value="METALLOPHOSPHOESTERASE, CALCINEURIN SUPERFAMILY"/>
    <property type="match status" value="1"/>
</dbReference>
<name>A0A3B1CNV2_9ZZZZ</name>
<dbReference type="InterPro" id="IPR051918">
    <property type="entry name" value="STPP_CPPED1"/>
</dbReference>
<dbReference type="GO" id="GO:0016787">
    <property type="term" value="F:hydrolase activity"/>
    <property type="evidence" value="ECO:0007669"/>
    <property type="project" value="InterPro"/>
</dbReference>
<dbReference type="EMBL" id="UOGD01000335">
    <property type="protein sequence ID" value="VAX26363.1"/>
    <property type="molecule type" value="Genomic_DNA"/>
</dbReference>
<dbReference type="Pfam" id="PF00149">
    <property type="entry name" value="Metallophos"/>
    <property type="match status" value="1"/>
</dbReference>
<proteinExistence type="predicted"/>
<reference evidence="2" key="1">
    <citation type="submission" date="2018-06" db="EMBL/GenBank/DDBJ databases">
        <authorList>
            <person name="Zhirakovskaya E."/>
        </authorList>
    </citation>
    <scope>NUCLEOTIDE SEQUENCE</scope>
</reference>
<evidence type="ECO:0000313" key="2">
    <source>
        <dbReference type="EMBL" id="VAX26363.1"/>
    </source>
</evidence>
<dbReference type="InterPro" id="IPR004843">
    <property type="entry name" value="Calcineurin-like_PHP"/>
</dbReference>
<evidence type="ECO:0000259" key="1">
    <source>
        <dbReference type="Pfam" id="PF00149"/>
    </source>
</evidence>
<dbReference type="SUPFAM" id="SSF56300">
    <property type="entry name" value="Metallo-dependent phosphatases"/>
    <property type="match status" value="1"/>
</dbReference>